<protein>
    <submittedName>
        <fullName evidence="2">DUF3089 domain-containing protein</fullName>
    </submittedName>
</protein>
<dbReference type="Pfam" id="PF11288">
    <property type="entry name" value="DUF3089"/>
    <property type="match status" value="1"/>
</dbReference>
<keyword evidence="3" id="KW-1185">Reference proteome</keyword>
<dbReference type="Gene3D" id="3.40.50.1820">
    <property type="entry name" value="alpha/beta hydrolase"/>
    <property type="match status" value="1"/>
</dbReference>
<keyword evidence="1" id="KW-1133">Transmembrane helix</keyword>
<evidence type="ECO:0000256" key="1">
    <source>
        <dbReference type="SAM" id="Phobius"/>
    </source>
</evidence>
<proteinExistence type="predicted"/>
<accession>A0A842HYU4</accession>
<dbReference type="EMBL" id="JACJVJ010000002">
    <property type="protein sequence ID" value="MBC2778102.1"/>
    <property type="molecule type" value="Genomic_DNA"/>
</dbReference>
<feature type="transmembrane region" description="Helical" evidence="1">
    <location>
        <begin position="6"/>
        <end position="27"/>
    </location>
</feature>
<keyword evidence="1" id="KW-0812">Transmembrane</keyword>
<dbReference type="SUPFAM" id="SSF53474">
    <property type="entry name" value="alpha/beta-Hydrolases"/>
    <property type="match status" value="1"/>
</dbReference>
<dbReference type="AlphaFoldDB" id="A0A842HYU4"/>
<evidence type="ECO:0000313" key="2">
    <source>
        <dbReference type="EMBL" id="MBC2778102.1"/>
    </source>
</evidence>
<keyword evidence="1" id="KW-0472">Membrane</keyword>
<organism evidence="2 3">
    <name type="scientific">Parasphingopyxis marina</name>
    <dbReference type="NCBI Taxonomy" id="2761622"/>
    <lineage>
        <taxon>Bacteria</taxon>
        <taxon>Pseudomonadati</taxon>
        <taxon>Pseudomonadota</taxon>
        <taxon>Alphaproteobacteria</taxon>
        <taxon>Sphingomonadales</taxon>
        <taxon>Sphingomonadaceae</taxon>
        <taxon>Parasphingopyxis</taxon>
    </lineage>
</organism>
<dbReference type="InterPro" id="IPR021440">
    <property type="entry name" value="DUF3089"/>
</dbReference>
<evidence type="ECO:0000313" key="3">
    <source>
        <dbReference type="Proteomes" id="UP000564378"/>
    </source>
</evidence>
<sequence length="391" mass="43269">MAVRIFLYLIAGIIALILAAGVVWTVFSDELLAWYFVPDAPLEVLEPMPESEYAAADMWLIRPDIANPASDWLPDNYVDHDADEIIDEETEAAAAPEGERIPVFYVLPTTYLDSDRWNAPLRSPAALERQRLFASSQASVFNDIGEVWAPLYRQAVIGAFMTERRESEVSLHYAYRDVEAAFDYFLSQIGEDRPFILAGHSQGALHLLTLLREHIAGTDAQGRIAAAYIIGWPISVEADLPALPLPPCETARSSNCIIAFQSFADPADPHQVRRIYDETTGYTGAPRRETSLLCINPLTGTRDGVAGAEANNGALVPDGNMENATLEPNRIPARCDEQGLLVIGQPPEGYDRYVLPGNNYHVFDFLLFWANLREDVARRTSAFEAGLRDAA</sequence>
<comment type="caution">
    <text evidence="2">The sequence shown here is derived from an EMBL/GenBank/DDBJ whole genome shotgun (WGS) entry which is preliminary data.</text>
</comment>
<gene>
    <name evidence="2" type="ORF">H6P80_10790</name>
</gene>
<dbReference type="InterPro" id="IPR029058">
    <property type="entry name" value="AB_hydrolase_fold"/>
</dbReference>
<dbReference type="RefSeq" id="WP_185801388.1">
    <property type="nucleotide sequence ID" value="NZ_JACJVJ010000002.1"/>
</dbReference>
<dbReference type="Proteomes" id="UP000564378">
    <property type="component" value="Unassembled WGS sequence"/>
</dbReference>
<reference evidence="2 3" key="1">
    <citation type="submission" date="2020-08" db="EMBL/GenBank/DDBJ databases">
        <title>Draft genome sequence of Parasphingopyxis sp. GrpM-11.</title>
        <authorList>
            <person name="Oh J."/>
            <person name="Roh D.-H."/>
        </authorList>
    </citation>
    <scope>NUCLEOTIDE SEQUENCE [LARGE SCALE GENOMIC DNA]</scope>
    <source>
        <strain evidence="2 3">GrpM-11</strain>
    </source>
</reference>
<name>A0A842HYU4_9SPHN</name>